<feature type="region of interest" description="Disordered" evidence="1">
    <location>
        <begin position="1"/>
        <end position="79"/>
    </location>
</feature>
<gene>
    <name evidence="2" type="ORF">CALVIDRAFT_140380</name>
</gene>
<sequence>MTETLAVAPLPSSDVPSTPATSALPVQNPYPSRTPSNVPSGASNSTTASDSGSTSSTSSSSGSLTSSTSATSSSSTSSVSSIVITSGGTTLVVPANTQPSPNAPTTQFGQTTSGNLLPQASGGANSAAGRTIGPASLALPLIFTPLIALLLA</sequence>
<feature type="compositionally biased region" description="Low complexity" evidence="1">
    <location>
        <begin position="40"/>
        <end position="79"/>
    </location>
</feature>
<dbReference type="AlphaFoldDB" id="A0A167M2L5"/>
<evidence type="ECO:0000313" key="2">
    <source>
        <dbReference type="EMBL" id="KZO96274.1"/>
    </source>
</evidence>
<keyword evidence="3" id="KW-1185">Reference proteome</keyword>
<reference evidence="2 3" key="1">
    <citation type="journal article" date="2016" name="Mol. Biol. Evol.">
        <title>Comparative Genomics of Early-Diverging Mushroom-Forming Fungi Provides Insights into the Origins of Lignocellulose Decay Capabilities.</title>
        <authorList>
            <person name="Nagy L.G."/>
            <person name="Riley R."/>
            <person name="Tritt A."/>
            <person name="Adam C."/>
            <person name="Daum C."/>
            <person name="Floudas D."/>
            <person name="Sun H."/>
            <person name="Yadav J.S."/>
            <person name="Pangilinan J."/>
            <person name="Larsson K.H."/>
            <person name="Matsuura K."/>
            <person name="Barry K."/>
            <person name="Labutti K."/>
            <person name="Kuo R."/>
            <person name="Ohm R.A."/>
            <person name="Bhattacharya S.S."/>
            <person name="Shirouzu T."/>
            <person name="Yoshinaga Y."/>
            <person name="Martin F.M."/>
            <person name="Grigoriev I.V."/>
            <person name="Hibbett D.S."/>
        </authorList>
    </citation>
    <scope>NUCLEOTIDE SEQUENCE [LARGE SCALE GENOMIC DNA]</scope>
    <source>
        <strain evidence="2 3">TUFC12733</strain>
    </source>
</reference>
<dbReference type="Proteomes" id="UP000076738">
    <property type="component" value="Unassembled WGS sequence"/>
</dbReference>
<feature type="compositionally biased region" description="Polar residues" evidence="1">
    <location>
        <begin position="14"/>
        <end position="39"/>
    </location>
</feature>
<name>A0A167M2L5_CALVF</name>
<protein>
    <submittedName>
        <fullName evidence="2">Uncharacterized protein</fullName>
    </submittedName>
</protein>
<organism evidence="2 3">
    <name type="scientific">Calocera viscosa (strain TUFC12733)</name>
    <dbReference type="NCBI Taxonomy" id="1330018"/>
    <lineage>
        <taxon>Eukaryota</taxon>
        <taxon>Fungi</taxon>
        <taxon>Dikarya</taxon>
        <taxon>Basidiomycota</taxon>
        <taxon>Agaricomycotina</taxon>
        <taxon>Dacrymycetes</taxon>
        <taxon>Dacrymycetales</taxon>
        <taxon>Dacrymycetaceae</taxon>
        <taxon>Calocera</taxon>
    </lineage>
</organism>
<dbReference type="EMBL" id="KV417285">
    <property type="protein sequence ID" value="KZO96274.1"/>
    <property type="molecule type" value="Genomic_DNA"/>
</dbReference>
<evidence type="ECO:0000313" key="3">
    <source>
        <dbReference type="Proteomes" id="UP000076738"/>
    </source>
</evidence>
<evidence type="ECO:0000256" key="1">
    <source>
        <dbReference type="SAM" id="MobiDB-lite"/>
    </source>
</evidence>
<feature type="region of interest" description="Disordered" evidence="1">
    <location>
        <begin position="91"/>
        <end position="127"/>
    </location>
</feature>
<accession>A0A167M2L5</accession>
<feature type="compositionally biased region" description="Polar residues" evidence="1">
    <location>
        <begin position="95"/>
        <end position="124"/>
    </location>
</feature>
<proteinExistence type="predicted"/>